<feature type="transmembrane region" description="Helical" evidence="6">
    <location>
        <begin position="463"/>
        <end position="480"/>
    </location>
</feature>
<evidence type="ECO:0000256" key="2">
    <source>
        <dbReference type="ARBA" id="ARBA00022475"/>
    </source>
</evidence>
<feature type="transmembrane region" description="Helical" evidence="6">
    <location>
        <begin position="359"/>
        <end position="376"/>
    </location>
</feature>
<accession>A0ABT7PQU6</accession>
<dbReference type="PANTHER" id="PTHR32196:SF15">
    <property type="entry name" value="SUGAR ABC TRANSPORTER PERMEASE PROTEIN"/>
    <property type="match status" value="1"/>
</dbReference>
<sequence>MNKVLGIFGLLIFVCLFTTILNDSFVGQGNLYNITRWSALFGILSIGVSFVIITGGIDLSIGSVVGLVACLLPMLVIEHGFSPIAAIAIVMGCSALIGLLHGILITRLDLQPFVVTLCGLLFYRGFSRWLTDDQTLGFGQAYDDGLRLLATGKPASWATMLAIGGVLVFVGGLWKAIWRPRESSGNTFADHISRWGWPVMGVFVAIVGSARFWKGWDTGPGPVILPLGEYQIRGIEVSVAEGAAQLPSRVMVYAASLLFIPAFGLFLGSAIKQNAKRVAFPIIAVVVSLLLLVASIWALVPVFREATPDDTWRVGAVTVSGGALKTGVMLIEFLFVAFAIVAVGWLYQAGRTASVVSKAVSLPMMVFGVLALLGQTDLVATMVPMPMLLLIGLAVAASIFLNRTVYGRYLLALGSNEEAARYSGINTKRMVVLSYVLCSMAAGLGGILFALDINSVQPSGFGNFYELYAIAAAVLGGCSLRGGEGNILGVVIGAAVMRVLYNAINILGISTKLEFAIIGIVILAGVIVDVVVKRMIAKRALVAAESARLASAEPANG</sequence>
<feature type="transmembrane region" description="Helical" evidence="6">
    <location>
        <begin position="46"/>
        <end position="72"/>
    </location>
</feature>
<dbReference type="CDD" id="cd06579">
    <property type="entry name" value="TM_PBP1_transp_AraH_like"/>
    <property type="match status" value="1"/>
</dbReference>
<evidence type="ECO:0000256" key="1">
    <source>
        <dbReference type="ARBA" id="ARBA00004651"/>
    </source>
</evidence>
<feature type="transmembrane region" description="Helical" evidence="6">
    <location>
        <begin position="515"/>
        <end position="532"/>
    </location>
</feature>
<feature type="transmembrane region" description="Helical" evidence="6">
    <location>
        <begin position="431"/>
        <end position="451"/>
    </location>
</feature>
<feature type="transmembrane region" description="Helical" evidence="6">
    <location>
        <begin position="323"/>
        <end position="347"/>
    </location>
</feature>
<dbReference type="Proteomes" id="UP001239462">
    <property type="component" value="Unassembled WGS sequence"/>
</dbReference>
<evidence type="ECO:0000256" key="6">
    <source>
        <dbReference type="SAM" id="Phobius"/>
    </source>
</evidence>
<protein>
    <recommendedName>
        <fullName evidence="9">ABC transporter permease</fullName>
    </recommendedName>
</protein>
<dbReference type="PANTHER" id="PTHR32196">
    <property type="entry name" value="ABC TRANSPORTER PERMEASE PROTEIN YPHD-RELATED-RELATED"/>
    <property type="match status" value="1"/>
</dbReference>
<dbReference type="Pfam" id="PF02653">
    <property type="entry name" value="BPD_transp_2"/>
    <property type="match status" value="2"/>
</dbReference>
<feature type="transmembrane region" description="Helical" evidence="6">
    <location>
        <begin position="487"/>
        <end position="509"/>
    </location>
</feature>
<evidence type="ECO:0008006" key="9">
    <source>
        <dbReference type="Google" id="ProtNLM"/>
    </source>
</evidence>
<gene>
    <name evidence="7" type="ORF">QTN89_25740</name>
</gene>
<feature type="transmembrane region" description="Helical" evidence="6">
    <location>
        <begin position="382"/>
        <end position="401"/>
    </location>
</feature>
<dbReference type="InterPro" id="IPR001851">
    <property type="entry name" value="ABC_transp_permease"/>
</dbReference>
<feature type="transmembrane region" description="Helical" evidence="6">
    <location>
        <begin position="195"/>
        <end position="213"/>
    </location>
</feature>
<evidence type="ECO:0000313" key="7">
    <source>
        <dbReference type="EMBL" id="MDM4018882.1"/>
    </source>
</evidence>
<evidence type="ECO:0000313" key="8">
    <source>
        <dbReference type="Proteomes" id="UP001239462"/>
    </source>
</evidence>
<keyword evidence="3 6" id="KW-0812">Transmembrane</keyword>
<evidence type="ECO:0000256" key="4">
    <source>
        <dbReference type="ARBA" id="ARBA00022989"/>
    </source>
</evidence>
<proteinExistence type="predicted"/>
<evidence type="ECO:0000256" key="3">
    <source>
        <dbReference type="ARBA" id="ARBA00022692"/>
    </source>
</evidence>
<reference evidence="7 8" key="1">
    <citation type="submission" date="2023-06" db="EMBL/GenBank/DDBJ databases">
        <title>Roseiconus lacunae JC819 isolated from Gulf of Mannar region, Tamil Nadu.</title>
        <authorList>
            <person name="Pk S."/>
            <person name="Ch S."/>
            <person name="Ch V.R."/>
        </authorList>
    </citation>
    <scope>NUCLEOTIDE SEQUENCE [LARGE SCALE GENOMIC DNA]</scope>
    <source>
        <strain evidence="7 8">JC819</strain>
    </source>
</reference>
<dbReference type="EMBL" id="JASZZN010000027">
    <property type="protein sequence ID" value="MDM4018882.1"/>
    <property type="molecule type" value="Genomic_DNA"/>
</dbReference>
<comment type="caution">
    <text evidence="7">The sequence shown here is derived from an EMBL/GenBank/DDBJ whole genome shotgun (WGS) entry which is preliminary data.</text>
</comment>
<keyword evidence="8" id="KW-1185">Reference proteome</keyword>
<keyword evidence="5 6" id="KW-0472">Membrane</keyword>
<keyword evidence="2" id="KW-1003">Cell membrane</keyword>
<organism evidence="7 8">
    <name type="scientific">Roseiconus lacunae</name>
    <dbReference type="NCBI Taxonomy" id="2605694"/>
    <lineage>
        <taxon>Bacteria</taxon>
        <taxon>Pseudomonadati</taxon>
        <taxon>Planctomycetota</taxon>
        <taxon>Planctomycetia</taxon>
        <taxon>Pirellulales</taxon>
        <taxon>Pirellulaceae</taxon>
        <taxon>Roseiconus</taxon>
    </lineage>
</organism>
<feature type="transmembrane region" description="Helical" evidence="6">
    <location>
        <begin position="278"/>
        <end position="303"/>
    </location>
</feature>
<keyword evidence="4 6" id="KW-1133">Transmembrane helix</keyword>
<comment type="subcellular location">
    <subcellularLocation>
        <location evidence="1">Cell membrane</location>
        <topology evidence="1">Multi-pass membrane protein</topology>
    </subcellularLocation>
</comment>
<evidence type="ECO:0000256" key="5">
    <source>
        <dbReference type="ARBA" id="ARBA00023136"/>
    </source>
</evidence>
<dbReference type="RefSeq" id="WP_289166882.1">
    <property type="nucleotide sequence ID" value="NZ_JASZZN010000027.1"/>
</dbReference>
<feature type="transmembrane region" description="Helical" evidence="6">
    <location>
        <begin position="250"/>
        <end position="271"/>
    </location>
</feature>
<name>A0ABT7PQU6_9BACT</name>
<feature type="transmembrane region" description="Helical" evidence="6">
    <location>
        <begin position="155"/>
        <end position="174"/>
    </location>
</feature>
<feature type="transmembrane region" description="Helical" evidence="6">
    <location>
        <begin position="84"/>
        <end position="105"/>
    </location>
</feature>